<dbReference type="PaxDb" id="29760-VIT_19s0027g00270.t01"/>
<gene>
    <name evidence="1" type="ordered locus">VIT_19s0027g00270</name>
</gene>
<dbReference type="HOGENOM" id="CLU_2965618_0_0_1"/>
<evidence type="ECO:0000313" key="2">
    <source>
        <dbReference type="Proteomes" id="UP000009183"/>
    </source>
</evidence>
<reference evidence="2" key="1">
    <citation type="journal article" date="2007" name="Nature">
        <title>The grapevine genome sequence suggests ancestral hexaploidization in major angiosperm phyla.</title>
        <authorList>
            <consortium name="The French-Italian Public Consortium for Grapevine Genome Characterization."/>
            <person name="Jaillon O."/>
            <person name="Aury J.-M."/>
            <person name="Noel B."/>
            <person name="Policriti A."/>
            <person name="Clepet C."/>
            <person name="Casagrande A."/>
            <person name="Choisne N."/>
            <person name="Aubourg S."/>
            <person name="Vitulo N."/>
            <person name="Jubin C."/>
            <person name="Vezzi A."/>
            <person name="Legeai F."/>
            <person name="Hugueney P."/>
            <person name="Dasilva C."/>
            <person name="Horner D."/>
            <person name="Mica E."/>
            <person name="Jublot D."/>
            <person name="Poulain J."/>
            <person name="Bruyere C."/>
            <person name="Billault A."/>
            <person name="Segurens B."/>
            <person name="Gouyvenoux M."/>
            <person name="Ugarte E."/>
            <person name="Cattonaro F."/>
            <person name="Anthouard V."/>
            <person name="Vico V."/>
            <person name="Del Fabbro C."/>
            <person name="Alaux M."/>
            <person name="Di Gaspero G."/>
            <person name="Dumas V."/>
            <person name="Felice N."/>
            <person name="Paillard S."/>
            <person name="Juman I."/>
            <person name="Moroldo M."/>
            <person name="Scalabrin S."/>
            <person name="Canaguier A."/>
            <person name="Le Clainche I."/>
            <person name="Malacrida G."/>
            <person name="Durand E."/>
            <person name="Pesole G."/>
            <person name="Laucou V."/>
            <person name="Chatelet P."/>
            <person name="Merdinoglu D."/>
            <person name="Delledonne M."/>
            <person name="Pezzotti M."/>
            <person name="Lecharny A."/>
            <person name="Scarpelli C."/>
            <person name="Artiguenave F."/>
            <person name="Pe M.E."/>
            <person name="Valle G."/>
            <person name="Morgante M."/>
            <person name="Caboche M."/>
            <person name="Adam-Blondon A.-F."/>
            <person name="Weissenbach J."/>
            <person name="Quetier F."/>
            <person name="Wincker P."/>
        </authorList>
    </citation>
    <scope>NUCLEOTIDE SEQUENCE [LARGE SCALE GENOMIC DNA]</scope>
    <source>
        <strain evidence="2">cv. Pinot noir / PN40024</strain>
    </source>
</reference>
<organism evidence="1 2">
    <name type="scientific">Vitis vinifera</name>
    <name type="common">Grape</name>
    <dbReference type="NCBI Taxonomy" id="29760"/>
    <lineage>
        <taxon>Eukaryota</taxon>
        <taxon>Viridiplantae</taxon>
        <taxon>Streptophyta</taxon>
        <taxon>Embryophyta</taxon>
        <taxon>Tracheophyta</taxon>
        <taxon>Spermatophyta</taxon>
        <taxon>Magnoliopsida</taxon>
        <taxon>eudicotyledons</taxon>
        <taxon>Gunneridae</taxon>
        <taxon>Pentapetalae</taxon>
        <taxon>rosids</taxon>
        <taxon>Vitales</taxon>
        <taxon>Vitaceae</taxon>
        <taxon>Viteae</taxon>
        <taxon>Vitis</taxon>
    </lineage>
</organism>
<keyword evidence="2" id="KW-1185">Reference proteome</keyword>
<proteinExistence type="predicted"/>
<dbReference type="AlphaFoldDB" id="D7SX05"/>
<accession>D7SX05</accession>
<protein>
    <submittedName>
        <fullName evidence="1">Uncharacterized protein</fullName>
    </submittedName>
</protein>
<name>D7SX05_VITVI</name>
<sequence length="59" mass="6945">MYLSYDLNLYYNTLITKEKCIERLFFNLLGCECPLLFGTTSRTAALDFDNMFTTSNPWM</sequence>
<dbReference type="EMBL" id="FN595234">
    <property type="protein sequence ID" value="CBI21805.3"/>
    <property type="molecule type" value="Genomic_DNA"/>
</dbReference>
<evidence type="ECO:0000313" key="1">
    <source>
        <dbReference type="EMBL" id="CBI21805.3"/>
    </source>
</evidence>
<dbReference type="Proteomes" id="UP000009183">
    <property type="component" value="Chromosome 19"/>
</dbReference>
<dbReference type="InParanoid" id="D7SX05"/>